<accession>A0A853PML0</accession>
<organism evidence="2 3">
    <name type="scientific">Bacteroides fragilis</name>
    <dbReference type="NCBI Taxonomy" id="817"/>
    <lineage>
        <taxon>Bacteria</taxon>
        <taxon>Pseudomonadati</taxon>
        <taxon>Bacteroidota</taxon>
        <taxon>Bacteroidia</taxon>
        <taxon>Bacteroidales</taxon>
        <taxon>Bacteroidaceae</taxon>
        <taxon>Bacteroides</taxon>
    </lineage>
</organism>
<evidence type="ECO:0000313" key="3">
    <source>
        <dbReference type="Proteomes" id="UP000093197"/>
    </source>
</evidence>
<name>A0A853PML0_BACFG</name>
<dbReference type="AlphaFoldDB" id="A0A853PML0"/>
<keyword evidence="1" id="KW-0472">Membrane</keyword>
<evidence type="ECO:0000256" key="1">
    <source>
        <dbReference type="SAM" id="Phobius"/>
    </source>
</evidence>
<dbReference type="Proteomes" id="UP000093197">
    <property type="component" value="Unassembled WGS sequence"/>
</dbReference>
<keyword evidence="1" id="KW-0812">Transmembrane</keyword>
<proteinExistence type="predicted"/>
<feature type="transmembrane region" description="Helical" evidence="1">
    <location>
        <begin position="6"/>
        <end position="35"/>
    </location>
</feature>
<keyword evidence="1" id="KW-1133">Transmembrane helix</keyword>
<comment type="caution">
    <text evidence="2">The sequence shown here is derived from an EMBL/GenBank/DDBJ whole genome shotgun (WGS) entry which is preliminary data.</text>
</comment>
<evidence type="ECO:0000313" key="2">
    <source>
        <dbReference type="EMBL" id="OCR28511.1"/>
    </source>
</evidence>
<sequence length="42" mass="4790">MYYNMGMFYCTTSPCFIGSVLICSFRSFLLSLFMIDVSLLSS</sequence>
<dbReference type="EMBL" id="LIDT01000038">
    <property type="protein sequence ID" value="OCR28511.1"/>
    <property type="molecule type" value="Genomic_DNA"/>
</dbReference>
<gene>
    <name evidence="2" type="ORF">AC094_37750</name>
</gene>
<reference evidence="2 3" key="1">
    <citation type="journal article" date="2016" name="PLoS ONE">
        <title>Genomic Diversity of Enterotoxigenic Strains of Bacteroides fragilis.</title>
        <authorList>
            <person name="Pierce J.V."/>
            <person name="Bernstein H.D."/>
        </authorList>
    </citation>
    <scope>NUCLEOTIDE SEQUENCE [LARGE SCALE GENOMIC DNA]</scope>
    <source>
        <strain evidence="2 3">20793-3</strain>
    </source>
</reference>
<protein>
    <submittedName>
        <fullName evidence="2">Uncharacterized protein</fullName>
    </submittedName>
</protein>